<feature type="compositionally biased region" description="Basic and acidic residues" evidence="1">
    <location>
        <begin position="142"/>
        <end position="196"/>
    </location>
</feature>
<evidence type="ECO:0000313" key="2">
    <source>
        <dbReference type="EMBL" id="KAK2590233.1"/>
    </source>
</evidence>
<name>A0AAJ0FT17_9HYPO</name>
<dbReference type="Proteomes" id="UP001251528">
    <property type="component" value="Unassembled WGS sequence"/>
</dbReference>
<keyword evidence="3" id="KW-1185">Reference proteome</keyword>
<feature type="region of interest" description="Disordered" evidence="1">
    <location>
        <begin position="555"/>
        <end position="664"/>
    </location>
</feature>
<feature type="compositionally biased region" description="Acidic residues" evidence="1">
    <location>
        <begin position="19"/>
        <end position="29"/>
    </location>
</feature>
<evidence type="ECO:0000313" key="3">
    <source>
        <dbReference type="Proteomes" id="UP001251528"/>
    </source>
</evidence>
<dbReference type="InterPro" id="IPR018822">
    <property type="entry name" value="UPF0646"/>
</dbReference>
<gene>
    <name evidence="2" type="ORF">QQS21_012079</name>
</gene>
<feature type="compositionally biased region" description="Low complexity" evidence="1">
    <location>
        <begin position="571"/>
        <end position="594"/>
    </location>
</feature>
<proteinExistence type="predicted"/>
<feature type="compositionally biased region" description="Acidic residues" evidence="1">
    <location>
        <begin position="599"/>
        <end position="615"/>
    </location>
</feature>
<feature type="region of interest" description="Disordered" evidence="1">
    <location>
        <begin position="1"/>
        <end position="67"/>
    </location>
</feature>
<evidence type="ECO:0000256" key="1">
    <source>
        <dbReference type="SAM" id="MobiDB-lite"/>
    </source>
</evidence>
<accession>A0AAJ0FT17</accession>
<dbReference type="Pfam" id="PF10336">
    <property type="entry name" value="DUF2420"/>
    <property type="match status" value="1"/>
</dbReference>
<dbReference type="AlphaFoldDB" id="A0AAJ0FT17"/>
<organism evidence="2 3">
    <name type="scientific">Conoideocrella luteorostrata</name>
    <dbReference type="NCBI Taxonomy" id="1105319"/>
    <lineage>
        <taxon>Eukaryota</taxon>
        <taxon>Fungi</taxon>
        <taxon>Dikarya</taxon>
        <taxon>Ascomycota</taxon>
        <taxon>Pezizomycotina</taxon>
        <taxon>Sordariomycetes</taxon>
        <taxon>Hypocreomycetidae</taxon>
        <taxon>Hypocreales</taxon>
        <taxon>Clavicipitaceae</taxon>
        <taxon>Conoideocrella</taxon>
    </lineage>
</organism>
<reference evidence="2" key="1">
    <citation type="submission" date="2023-06" db="EMBL/GenBank/DDBJ databases">
        <title>Conoideocrella luteorostrata (Hypocreales: Clavicipitaceae), a potential biocontrol fungus for elongate hemlock scale in United States Christmas tree production areas.</title>
        <authorList>
            <person name="Barrett H."/>
            <person name="Lovett B."/>
            <person name="Macias A.M."/>
            <person name="Stajich J.E."/>
            <person name="Kasson M.T."/>
        </authorList>
    </citation>
    <scope>NUCLEOTIDE SEQUENCE</scope>
    <source>
        <strain evidence="2">ARSEF 14590</strain>
    </source>
</reference>
<feature type="region of interest" description="Disordered" evidence="1">
    <location>
        <begin position="136"/>
        <end position="267"/>
    </location>
</feature>
<feature type="compositionally biased region" description="Basic and acidic residues" evidence="1">
    <location>
        <begin position="616"/>
        <end position="634"/>
    </location>
</feature>
<feature type="compositionally biased region" description="Polar residues" evidence="1">
    <location>
        <begin position="42"/>
        <end position="55"/>
    </location>
</feature>
<feature type="compositionally biased region" description="Basic and acidic residues" evidence="1">
    <location>
        <begin position="251"/>
        <end position="266"/>
    </location>
</feature>
<dbReference type="EMBL" id="JASWJB010000465">
    <property type="protein sequence ID" value="KAK2590233.1"/>
    <property type="molecule type" value="Genomic_DNA"/>
</dbReference>
<sequence length="664" mass="72445">MAEIEMEVDTAPQFGTESNMDDDLISYDSEAEKDPGSADCTMASNNPELTRNTAPQEGAQKHQHEDTEVDLGIYDDVDYFERDEKNEAAQVTIADGSINEEKEAGHEVSHEIDYEIQESTLHAAEAASGTVEAIAAAAAGEQHQHQHEELDTTKRQGEEEHENNEGDHELTWENEEEQTHDGAVEEKGRAAEDRSEQPQTSLSELSGVAGQAQVKPLDDNVSVAPEEPCLDDDIVHDGGMDYDGATQGNAEYDKHSDRSDREESHSANHGFPAVTVQYKGDEFPCFSLTSEGFFSHLSVLDDNMKSLLNGFRAELSNELLPDDELVFQVDELGLEFSESSSPDALLNITLKQILEIFDILIKNQDPNSTRTLYTYLFTRPSTSKRFDFLMESATEGKGLDEVIHLFQSTIRHTAHFAEAFVEDDLDTQLGEYDSAGDDYTTQDVGQESDVLATSEQVVEESSDDHAPPALSGAAEIQTNYLTEDQHYDNVVASGALAAEDDVGDGEEVEAEISAADSRQPWRGGDVNDITGSEANGLLGFDFDESADVISTNAASDVEAKDKQLSPEDANASLGATDASTTTTTMSDDGDATSTPAELDTIDDTANEITAEDAVDHDDLGDIDWRDDAETHHDDIDGETSSTAAKRTHDELDVADDQNVKRLRP</sequence>
<comment type="caution">
    <text evidence="2">The sequence shown here is derived from an EMBL/GenBank/DDBJ whole genome shotgun (WGS) entry which is preliminary data.</text>
</comment>
<protein>
    <submittedName>
        <fullName evidence="2">Uncharacterized protein</fullName>
    </submittedName>
</protein>